<comment type="caution">
    <text evidence="5">The sequence shown here is derived from an EMBL/GenBank/DDBJ whole genome shotgun (WGS) entry which is preliminary data.</text>
</comment>
<dbReference type="InterPro" id="IPR024570">
    <property type="entry name" value="Murein_transglycosylaseC_N"/>
</dbReference>
<feature type="signal peptide" evidence="2">
    <location>
        <begin position="1"/>
        <end position="19"/>
    </location>
</feature>
<feature type="domain" description="Transglycosylase SLT" evidence="3">
    <location>
        <begin position="225"/>
        <end position="349"/>
    </location>
</feature>
<keyword evidence="6" id="KW-1185">Reference proteome</keyword>
<dbReference type="RefSeq" id="WP_187754802.1">
    <property type="nucleotide sequence ID" value="NZ_JABURY010000006.1"/>
</dbReference>
<dbReference type="PANTHER" id="PTHR37423">
    <property type="entry name" value="SOLUBLE LYTIC MUREIN TRANSGLYCOSYLASE-RELATED"/>
    <property type="match status" value="1"/>
</dbReference>
<keyword evidence="2" id="KW-0732">Signal</keyword>
<dbReference type="PANTHER" id="PTHR37423:SF2">
    <property type="entry name" value="MEMBRANE-BOUND LYTIC MUREIN TRANSGLYCOSYLASE C"/>
    <property type="match status" value="1"/>
</dbReference>
<evidence type="ECO:0000256" key="1">
    <source>
        <dbReference type="ARBA" id="ARBA00007734"/>
    </source>
</evidence>
<evidence type="ECO:0000256" key="2">
    <source>
        <dbReference type="SAM" id="SignalP"/>
    </source>
</evidence>
<comment type="similarity">
    <text evidence="1">Belongs to the transglycosylase Slt family.</text>
</comment>
<dbReference type="Pfam" id="PF11873">
    <property type="entry name" value="Mltc_N"/>
    <property type="match status" value="1"/>
</dbReference>
<organism evidence="5 6">
    <name type="scientific">Frischella japonica</name>
    <dbReference type="NCBI Taxonomy" id="2741544"/>
    <lineage>
        <taxon>Bacteria</taxon>
        <taxon>Pseudomonadati</taxon>
        <taxon>Pseudomonadota</taxon>
        <taxon>Gammaproteobacteria</taxon>
        <taxon>Orbales</taxon>
        <taxon>Orbaceae</taxon>
        <taxon>Frischella</taxon>
    </lineage>
</organism>
<proteinExistence type="inferred from homology"/>
<dbReference type="InterPro" id="IPR023346">
    <property type="entry name" value="Lysozyme-like_dom_sf"/>
</dbReference>
<dbReference type="Pfam" id="PF01464">
    <property type="entry name" value="SLT"/>
    <property type="match status" value="1"/>
</dbReference>
<evidence type="ECO:0000259" key="3">
    <source>
        <dbReference type="Pfam" id="PF01464"/>
    </source>
</evidence>
<feature type="chain" id="PRO_5046422535" evidence="2">
    <location>
        <begin position="20"/>
        <end position="386"/>
    </location>
</feature>
<evidence type="ECO:0000313" key="6">
    <source>
        <dbReference type="Proteomes" id="UP000651208"/>
    </source>
</evidence>
<protein>
    <submittedName>
        <fullName evidence="5">DUF3393 domain-containing protein</fullName>
    </submittedName>
</protein>
<dbReference type="Proteomes" id="UP000651208">
    <property type="component" value="Unassembled WGS sequence"/>
</dbReference>
<evidence type="ECO:0000259" key="4">
    <source>
        <dbReference type="Pfam" id="PF11873"/>
    </source>
</evidence>
<dbReference type="CDD" id="cd16893">
    <property type="entry name" value="LT_MltC_MltE"/>
    <property type="match status" value="1"/>
</dbReference>
<feature type="domain" description="Murein transglycosylase-C N-terminal" evidence="4">
    <location>
        <begin position="63"/>
        <end position="220"/>
    </location>
</feature>
<accession>A0ABR7QVY7</accession>
<sequence>MKKILAILLIIVTQLSCTANEYQHLKTAVNSSNSKNAFRTLAKQKARQYAQNPNLLHEDIKKLENITKAFSDLKKSVSKTWGEHDAKEPSAKEYVKYTNNYKSRAIIDYEKGMINIGTIDTNNLNKNLKDAIIMTLLMPNDPNATDLFNTNNIKLGGEPYLYGEVVDHEGQTIRWQWRASRFADYLIQNGVKRYQLKNNKTAYYVQIPMLKKHTNIRANKYHAIVTKYAQKYHVDEKLIYAIIKTESDFNQYAISKSGAVGLMQIMPNTAGVDAYQAIYKKNGKPNREYLFDPENNIHMGTVYIDILKNRYLQGVKHQISNEYCVISAYNGGAGTVLATFNKDRNQAIAMINHKTPKEIYRILTTQVKAKETRDYLIKVINNKQYF</sequence>
<evidence type="ECO:0000313" key="5">
    <source>
        <dbReference type="EMBL" id="MBC9130379.1"/>
    </source>
</evidence>
<dbReference type="EMBL" id="JABURY010000006">
    <property type="protein sequence ID" value="MBC9130379.1"/>
    <property type="molecule type" value="Genomic_DNA"/>
</dbReference>
<gene>
    <name evidence="5" type="ORF">FcAc13_03540</name>
</gene>
<dbReference type="Gene3D" id="1.10.530.10">
    <property type="match status" value="1"/>
</dbReference>
<dbReference type="InterPro" id="IPR008258">
    <property type="entry name" value="Transglycosylase_SLT_dom_1"/>
</dbReference>
<dbReference type="SUPFAM" id="SSF53955">
    <property type="entry name" value="Lysozyme-like"/>
    <property type="match status" value="1"/>
</dbReference>
<name>A0ABR7QVY7_9GAMM</name>
<reference evidence="5 6" key="1">
    <citation type="submission" date="2020-06" db="EMBL/GenBank/DDBJ databases">
        <title>Frischella cerana isolated from Apis cerana gut homogenate.</title>
        <authorList>
            <person name="Wolter L.A."/>
            <person name="Suenami S."/>
            <person name="Miyazaki R."/>
        </authorList>
    </citation>
    <scope>NUCLEOTIDE SEQUENCE [LARGE SCALE GENOMIC DNA]</scope>
    <source>
        <strain evidence="5 6">Ac13</strain>
    </source>
</reference>